<dbReference type="RefSeq" id="WP_301141208.1">
    <property type="nucleotide sequence ID" value="NZ_JAUHQA010000001.1"/>
</dbReference>
<dbReference type="Proteomes" id="UP001172708">
    <property type="component" value="Unassembled WGS sequence"/>
</dbReference>
<name>A0ABT8GEU1_9MICO</name>
<evidence type="ECO:0000313" key="4">
    <source>
        <dbReference type="EMBL" id="MDN4479954.1"/>
    </source>
</evidence>
<organism evidence="4 5">
    <name type="scientific">Demequina muriae</name>
    <dbReference type="NCBI Taxonomy" id="3051664"/>
    <lineage>
        <taxon>Bacteria</taxon>
        <taxon>Bacillati</taxon>
        <taxon>Actinomycetota</taxon>
        <taxon>Actinomycetes</taxon>
        <taxon>Micrococcales</taxon>
        <taxon>Demequinaceae</taxon>
        <taxon>Demequina</taxon>
    </lineage>
</organism>
<feature type="transmembrane region" description="Helical" evidence="2">
    <location>
        <begin position="66"/>
        <end position="86"/>
    </location>
</feature>
<dbReference type="InterPro" id="IPR036691">
    <property type="entry name" value="Endo/exonu/phosph_ase_sf"/>
</dbReference>
<feature type="transmembrane region" description="Helical" evidence="2">
    <location>
        <begin position="123"/>
        <end position="142"/>
    </location>
</feature>
<evidence type="ECO:0000313" key="5">
    <source>
        <dbReference type="Proteomes" id="UP001172708"/>
    </source>
</evidence>
<evidence type="ECO:0000256" key="1">
    <source>
        <dbReference type="SAM" id="MobiDB-lite"/>
    </source>
</evidence>
<keyword evidence="4" id="KW-0378">Hydrolase</keyword>
<feature type="domain" description="Endonuclease/exonuclease/phosphatase" evidence="3">
    <location>
        <begin position="423"/>
        <end position="638"/>
    </location>
</feature>
<feature type="transmembrane region" description="Helical" evidence="2">
    <location>
        <begin position="186"/>
        <end position="206"/>
    </location>
</feature>
<feature type="transmembrane region" description="Helical" evidence="2">
    <location>
        <begin position="41"/>
        <end position="59"/>
    </location>
</feature>
<evidence type="ECO:0000259" key="3">
    <source>
        <dbReference type="Pfam" id="PF03372"/>
    </source>
</evidence>
<dbReference type="PANTHER" id="PTHR14859">
    <property type="entry name" value="CALCOFLUOR WHITE HYPERSENSITIVE PROTEIN PRECURSOR"/>
    <property type="match status" value="1"/>
</dbReference>
<dbReference type="InterPro" id="IPR051916">
    <property type="entry name" value="GPI-anchor_lipid_remodeler"/>
</dbReference>
<keyword evidence="5" id="KW-1185">Reference proteome</keyword>
<feature type="transmembrane region" description="Helical" evidence="2">
    <location>
        <begin position="320"/>
        <end position="341"/>
    </location>
</feature>
<dbReference type="SUPFAM" id="SSF56219">
    <property type="entry name" value="DNase I-like"/>
    <property type="match status" value="1"/>
</dbReference>
<evidence type="ECO:0000256" key="2">
    <source>
        <dbReference type="SAM" id="Phobius"/>
    </source>
</evidence>
<comment type="caution">
    <text evidence="4">The sequence shown here is derived from an EMBL/GenBank/DDBJ whole genome shotgun (WGS) entry which is preliminary data.</text>
</comment>
<gene>
    <name evidence="4" type="ORF">QQX02_03330</name>
</gene>
<feature type="compositionally biased region" description="Low complexity" evidence="1">
    <location>
        <begin position="668"/>
        <end position="688"/>
    </location>
</feature>
<feature type="transmembrane region" description="Helical" evidence="2">
    <location>
        <begin position="295"/>
        <end position="314"/>
    </location>
</feature>
<feature type="transmembrane region" description="Helical" evidence="2">
    <location>
        <begin position="265"/>
        <end position="283"/>
    </location>
</feature>
<keyword evidence="2" id="KW-1133">Transmembrane helix</keyword>
<dbReference type="InterPro" id="IPR005135">
    <property type="entry name" value="Endo/exonuclease/phosphatase"/>
</dbReference>
<keyword evidence="4" id="KW-0255">Endonuclease</keyword>
<dbReference type="PANTHER" id="PTHR14859:SF1">
    <property type="entry name" value="PGAP2-INTERACTING PROTEIN"/>
    <property type="match status" value="1"/>
</dbReference>
<dbReference type="EMBL" id="JAUHQA010000001">
    <property type="protein sequence ID" value="MDN4479954.1"/>
    <property type="molecule type" value="Genomic_DNA"/>
</dbReference>
<reference evidence="4" key="1">
    <citation type="submission" date="2023-06" db="EMBL/GenBank/DDBJ databases">
        <title>Egi l300058.</title>
        <authorList>
            <person name="Gao L."/>
            <person name="Fang B.-Z."/>
            <person name="Li W.-J."/>
        </authorList>
    </citation>
    <scope>NUCLEOTIDE SEQUENCE</scope>
    <source>
        <strain evidence="4">EGI L300058</strain>
    </source>
</reference>
<feature type="transmembrane region" description="Helical" evidence="2">
    <location>
        <begin position="154"/>
        <end position="174"/>
    </location>
</feature>
<protein>
    <submittedName>
        <fullName evidence="4">Endonuclease/exonuclease/phosphatase family protein</fullName>
    </submittedName>
</protein>
<feature type="transmembrane region" description="Helical" evidence="2">
    <location>
        <begin position="92"/>
        <end position="111"/>
    </location>
</feature>
<proteinExistence type="predicted"/>
<keyword evidence="2" id="KW-0472">Membrane</keyword>
<dbReference type="Pfam" id="PF03372">
    <property type="entry name" value="Exo_endo_phos"/>
    <property type="match status" value="1"/>
</dbReference>
<sequence>MVSAQRRALFLVAVASWLLLDSVRTAGPLLSALYDDSLTLVVAAALGTFAGGGVLAWLAAMVGRHFGHGVVVLYLVGVLAVLRLGLPFITGGWLIAAGLYLVAFAIAGVVMTTRVAIGNGGSGTALAGTSLGAAAAVLEHTVLRTWDAVWREDLLGWIALGTVAALAILVGALCRTLEPAPTSRGWWALGLHWSLLGFAFANIAWVNAQTELRMSAGVAVTVVSLCLAAGLAAQAHRISRVVSTVIAVAGAVALAVVMLRPGMDAALALPVATAATTLAAAHALRPAPSSAARRLTAAIVFGLALIAPVLVIQLDYERPLGIPPLSIAVTVGVAVLLYGTWRAWVAHRPDSGGRTVTSDGTAATDGTTVADASTPRSWIAPGVPVGAALGVAAAVAVGAWTQATYEAPRVYSADFIQAPYVTSWNLHFGVTHEAGAGPRVDLDELAAALSGTDVAMLQEVQRGWLLGGGTDMLEYLAGELDLPYSYAPAHDRQFGNAIFTSRPHAEPRTLELPFGEGPQERSALAVDFMGATFVSTHLQSTDEADETRLAQSQALLDWVAGTQPTVVGGDFNAEPGDAAHQAMVDAGFVSAQTQLGVTGPTYVGPDMTGEQATLIDYLFGRGVEFTEFELRALPWSDHWPLTARAATGALAPTDPEADLNELQPAPTPSTSVSPSASASPTPSPSASE</sequence>
<keyword evidence="2" id="KW-0812">Transmembrane</keyword>
<feature type="transmembrane region" description="Helical" evidence="2">
    <location>
        <begin position="212"/>
        <end position="233"/>
    </location>
</feature>
<dbReference type="GO" id="GO:0004519">
    <property type="term" value="F:endonuclease activity"/>
    <property type="evidence" value="ECO:0007669"/>
    <property type="project" value="UniProtKB-KW"/>
</dbReference>
<keyword evidence="4" id="KW-0540">Nuclease</keyword>
<dbReference type="Gene3D" id="3.60.10.10">
    <property type="entry name" value="Endonuclease/exonuclease/phosphatase"/>
    <property type="match status" value="1"/>
</dbReference>
<feature type="transmembrane region" description="Helical" evidence="2">
    <location>
        <begin position="240"/>
        <end position="259"/>
    </location>
</feature>
<feature type="region of interest" description="Disordered" evidence="1">
    <location>
        <begin position="649"/>
        <end position="688"/>
    </location>
</feature>
<accession>A0ABT8GEU1</accession>